<protein>
    <submittedName>
        <fullName evidence="2">Oidioi.mRNA.OKI2018_I69.chr1.g2367.t1.cds</fullName>
    </submittedName>
</protein>
<dbReference type="InterPro" id="IPR029058">
    <property type="entry name" value="AB_hydrolase_fold"/>
</dbReference>
<dbReference type="Gene3D" id="3.40.50.1820">
    <property type="entry name" value="alpha/beta hydrolase"/>
    <property type="match status" value="1"/>
</dbReference>
<reference evidence="2 3" key="1">
    <citation type="submission" date="2021-04" db="EMBL/GenBank/DDBJ databases">
        <authorList>
            <person name="Bliznina A."/>
        </authorList>
    </citation>
    <scope>NUCLEOTIDE SEQUENCE [LARGE SCALE GENOMIC DNA]</scope>
</reference>
<dbReference type="InterPro" id="IPR051044">
    <property type="entry name" value="MAG_DAG_Lipase"/>
</dbReference>
<evidence type="ECO:0000313" key="3">
    <source>
        <dbReference type="Proteomes" id="UP001158576"/>
    </source>
</evidence>
<accession>A0ABN7SV37</accession>
<feature type="domain" description="Serine aminopeptidase S33" evidence="1">
    <location>
        <begin position="28"/>
        <end position="266"/>
    </location>
</feature>
<dbReference type="InterPro" id="IPR011044">
    <property type="entry name" value="Quino_amine_DH_bsu"/>
</dbReference>
<evidence type="ECO:0000259" key="1">
    <source>
        <dbReference type="Pfam" id="PF12146"/>
    </source>
</evidence>
<name>A0ABN7SV37_OIKDI</name>
<dbReference type="Pfam" id="PF12146">
    <property type="entry name" value="Hydrolase_4"/>
    <property type="match status" value="1"/>
</dbReference>
<proteinExistence type="predicted"/>
<dbReference type="SUPFAM" id="SSF53474">
    <property type="entry name" value="alpha/beta-Hydrolases"/>
    <property type="match status" value="1"/>
</dbReference>
<dbReference type="PANTHER" id="PTHR11614">
    <property type="entry name" value="PHOSPHOLIPASE-RELATED"/>
    <property type="match status" value="1"/>
</dbReference>
<dbReference type="SUPFAM" id="SSF50969">
    <property type="entry name" value="YVTN repeat-like/Quinoprotein amine dehydrogenase"/>
    <property type="match status" value="1"/>
</dbReference>
<keyword evidence="3" id="KW-1185">Reference proteome</keyword>
<evidence type="ECO:0000313" key="2">
    <source>
        <dbReference type="EMBL" id="CAG5105693.1"/>
    </source>
</evidence>
<dbReference type="EMBL" id="OU015566">
    <property type="protein sequence ID" value="CAG5105693.1"/>
    <property type="molecule type" value="Genomic_DNA"/>
</dbReference>
<organism evidence="2 3">
    <name type="scientific">Oikopleura dioica</name>
    <name type="common">Tunicate</name>
    <dbReference type="NCBI Taxonomy" id="34765"/>
    <lineage>
        <taxon>Eukaryota</taxon>
        <taxon>Metazoa</taxon>
        <taxon>Chordata</taxon>
        <taxon>Tunicata</taxon>
        <taxon>Appendicularia</taxon>
        <taxon>Copelata</taxon>
        <taxon>Oikopleuridae</taxon>
        <taxon>Oikopleura</taxon>
    </lineage>
</organism>
<sequence length="767" mass="83085">MSREIFKSSYGYDLATYEWIPEGEINFLVYLLHGYAEYLHKFYLPLIEHFKSHGGAVFGHDHYAHGESGPYEKTNRNRCQLRSFHESADDVIERIKIIKEKYPDKKMIICGHSMGGLLSCLVAEKYQVDGAVMIAPALKIHPNTGPPWLVFIGKWLGFLVPFLKVAKVKAEYVSRRTDVVDFFKTTIKEKYGDNGGSTAGFGLKLLTEQERLEKEKYKSITCPVLLTQGTDDFLCAKEGADFAAEHFPNVEYKVYQDGYHQLHADLQPTTEALFRDITLWLKNLNITDECAGPGENPDYNRCFSFNPDGTGGVVSAPTPRHYVVVNGEANAADVGHGPHAADGQFCADGGYIAAGISTAFEGGQAGQCVVSKSEESTDGQYILAAGTRQSTRNTNQYNGYVAKINSATGETIWEFDYTDGAGARSGFETVHLTSDGGFIVGGFINREDTEKPGFKSGGQVDQGTPVMHKFPAALASSSSAGSPIPEWSFICNGSGKSCNLDDGSVKNMRVYNDSGVEKVVGLPTSRTILVILDAASGLELAYSGDGINNGFVGDGTANDIEVEWNASGDVSGFVTTGLRNVRVQVDNGVNCGALGCSVITGAFTKYSADLSTREWTVDLQSGDWPGGANQFASVDATPYESLVYTECWGMTSVKDEVGNHIGYVAACGTGIEPGCLIHPEPIRTDCRNDPRKAWRGAVARIDLAGNLLWYSIKSYQAPKYGVGGVMESGESASEYIFQTPEGRIVSVTDEGFGGFGFLTFECETGIC</sequence>
<dbReference type="Proteomes" id="UP001158576">
    <property type="component" value="Chromosome 1"/>
</dbReference>
<gene>
    <name evidence="2" type="ORF">OKIOD_LOCUS11132</name>
</gene>
<dbReference type="InterPro" id="IPR022742">
    <property type="entry name" value="Hydrolase_4"/>
</dbReference>